<dbReference type="GO" id="GO:0042597">
    <property type="term" value="C:periplasmic space"/>
    <property type="evidence" value="ECO:0007669"/>
    <property type="project" value="UniProtKB-ARBA"/>
</dbReference>
<evidence type="ECO:0000256" key="3">
    <source>
        <dbReference type="ARBA" id="ARBA00022729"/>
    </source>
</evidence>
<keyword evidence="3 4" id="KW-0732">Signal</keyword>
<dbReference type="Proteomes" id="UP000728106">
    <property type="component" value="Unassembled WGS sequence"/>
</dbReference>
<dbReference type="PROSITE" id="PS01040">
    <property type="entry name" value="SBP_BACTERIAL_5"/>
    <property type="match status" value="1"/>
</dbReference>
<dbReference type="PANTHER" id="PTHR30290">
    <property type="entry name" value="PERIPLASMIC BINDING COMPONENT OF ABC TRANSPORTER"/>
    <property type="match status" value="1"/>
</dbReference>
<protein>
    <submittedName>
        <fullName evidence="7">ABC transporter substrate-binding protein</fullName>
    </submittedName>
</protein>
<evidence type="ECO:0000313" key="6">
    <source>
        <dbReference type="EMBL" id="MBJ7632907.1"/>
    </source>
</evidence>
<comment type="similarity">
    <text evidence="2">Belongs to the bacterial solute-binding protein 5 family.</text>
</comment>
<dbReference type="GO" id="GO:1904680">
    <property type="term" value="F:peptide transmembrane transporter activity"/>
    <property type="evidence" value="ECO:0007669"/>
    <property type="project" value="TreeGrafter"/>
</dbReference>
<dbReference type="EMBL" id="JAAOCX010000008">
    <property type="protein sequence ID" value="MBJ7632907.1"/>
    <property type="molecule type" value="Genomic_DNA"/>
</dbReference>
<dbReference type="InterPro" id="IPR000914">
    <property type="entry name" value="SBP_5_dom"/>
</dbReference>
<reference evidence="7" key="1">
    <citation type="submission" date="2020-02" db="EMBL/GenBank/DDBJ databases">
        <authorList>
            <person name="Fontana A."/>
            <person name="Patrone V."/>
            <person name="Morelli L."/>
        </authorList>
    </citation>
    <scope>NUCLEOTIDE SEQUENCE</scope>
    <source>
        <strain evidence="6">CCUG 30943</strain>
        <strain evidence="7">CCUG 43002</strain>
    </source>
</reference>
<evidence type="ECO:0000256" key="4">
    <source>
        <dbReference type="SAM" id="SignalP"/>
    </source>
</evidence>
<feature type="signal peptide" evidence="4">
    <location>
        <begin position="1"/>
        <end position="29"/>
    </location>
</feature>
<dbReference type="GO" id="GO:0015833">
    <property type="term" value="P:peptide transport"/>
    <property type="evidence" value="ECO:0007669"/>
    <property type="project" value="TreeGrafter"/>
</dbReference>
<dbReference type="CDD" id="cd00995">
    <property type="entry name" value="PBP2_NikA_DppA_OppA_like"/>
    <property type="match status" value="1"/>
</dbReference>
<comment type="subcellular location">
    <subcellularLocation>
        <location evidence="1">Cell membrane</location>
        <topology evidence="1">Lipid-anchor</topology>
    </subcellularLocation>
</comment>
<feature type="domain" description="Solute-binding protein family 5" evidence="5">
    <location>
        <begin position="77"/>
        <end position="435"/>
    </location>
</feature>
<keyword evidence="8" id="KW-1185">Reference proteome</keyword>
<dbReference type="InterPro" id="IPR023765">
    <property type="entry name" value="SBP_5_CS"/>
</dbReference>
<evidence type="ECO:0000313" key="7">
    <source>
        <dbReference type="EMBL" id="MBJ7638710.1"/>
    </source>
</evidence>
<dbReference type="InterPro" id="IPR039424">
    <property type="entry name" value="SBP_5"/>
</dbReference>
<reference evidence="7 8" key="2">
    <citation type="journal article" date="2021" name="Int. J. Food Microbiol.">
        <title>Safety demonstration of a microbial species for use in the food chain: Weissella confusa.</title>
        <authorList>
            <person name="Bourdichon F."/>
            <person name="Patrone V."/>
            <person name="Fontana A."/>
            <person name="Milani G."/>
            <person name="Morelli L."/>
        </authorList>
    </citation>
    <scope>NUCLEOTIDE SEQUENCE [LARGE SCALE GENOMIC DNA]</scope>
    <source>
        <strain evidence="6">CCUG 30943</strain>
        <strain evidence="7 8">CCUG 43002</strain>
    </source>
</reference>
<evidence type="ECO:0000313" key="8">
    <source>
        <dbReference type="Proteomes" id="UP000728106"/>
    </source>
</evidence>
<gene>
    <name evidence="7" type="ORF">HAU20_04820</name>
    <name evidence="6" type="ORF">HAU43_07390</name>
</gene>
<dbReference type="Pfam" id="PF00496">
    <property type="entry name" value="SBP_bac_5"/>
    <property type="match status" value="1"/>
</dbReference>
<accession>A0A4Z0RI51</accession>
<dbReference type="SUPFAM" id="SSF53850">
    <property type="entry name" value="Periplasmic binding protein-like II"/>
    <property type="match status" value="1"/>
</dbReference>
<dbReference type="GO" id="GO:0043190">
    <property type="term" value="C:ATP-binding cassette (ABC) transporter complex"/>
    <property type="evidence" value="ECO:0007669"/>
    <property type="project" value="InterPro"/>
</dbReference>
<dbReference type="AlphaFoldDB" id="A0A4Z0RI51"/>
<dbReference type="Proteomes" id="UP000808038">
    <property type="component" value="Unassembled WGS sequence"/>
</dbReference>
<dbReference type="InterPro" id="IPR030678">
    <property type="entry name" value="Peptide/Ni-bd"/>
</dbReference>
<evidence type="ECO:0000256" key="1">
    <source>
        <dbReference type="ARBA" id="ARBA00004193"/>
    </source>
</evidence>
<comment type="caution">
    <text evidence="7">The sequence shown here is derived from an EMBL/GenBank/DDBJ whole genome shotgun (WGS) entry which is preliminary data.</text>
</comment>
<dbReference type="RefSeq" id="WP_135391052.1">
    <property type="nucleotide sequence ID" value="NZ_JAAOCJ010000008.1"/>
</dbReference>
<dbReference type="Gene3D" id="3.40.190.10">
    <property type="entry name" value="Periplasmic binding protein-like II"/>
    <property type="match status" value="1"/>
</dbReference>
<dbReference type="Gene3D" id="3.10.105.10">
    <property type="entry name" value="Dipeptide-binding Protein, Domain 3"/>
    <property type="match status" value="1"/>
</dbReference>
<name>A0A4Z0RI51_WEICO</name>
<evidence type="ECO:0000256" key="2">
    <source>
        <dbReference type="ARBA" id="ARBA00005695"/>
    </source>
</evidence>
<feature type="chain" id="PRO_5044616883" evidence="4">
    <location>
        <begin position="30"/>
        <end position="516"/>
    </location>
</feature>
<evidence type="ECO:0000259" key="5">
    <source>
        <dbReference type="Pfam" id="PF00496"/>
    </source>
</evidence>
<proteinExistence type="inferred from homology"/>
<dbReference type="Gene3D" id="3.90.76.10">
    <property type="entry name" value="Dipeptide-binding Protein, Domain 1"/>
    <property type="match status" value="1"/>
</dbReference>
<dbReference type="PANTHER" id="PTHR30290:SF59">
    <property type="entry name" value="OLIGOPEPTIDE ABC TRANSPORTER,SUBSTRATE-BINDING PROTEIN"/>
    <property type="match status" value="1"/>
</dbReference>
<organism evidence="7 8">
    <name type="scientific">Weissella confusa</name>
    <name type="common">Lactobacillus confusus</name>
    <dbReference type="NCBI Taxonomy" id="1583"/>
    <lineage>
        <taxon>Bacteria</taxon>
        <taxon>Bacillati</taxon>
        <taxon>Bacillota</taxon>
        <taxon>Bacilli</taxon>
        <taxon>Lactobacillales</taxon>
        <taxon>Lactobacillaceae</taxon>
        <taxon>Weissella</taxon>
    </lineage>
</organism>
<dbReference type="PIRSF" id="PIRSF002741">
    <property type="entry name" value="MppA"/>
    <property type="match status" value="1"/>
</dbReference>
<dbReference type="EMBL" id="JAAOCP010000005">
    <property type="protein sequence ID" value="MBJ7638710.1"/>
    <property type="molecule type" value="Genomic_DNA"/>
</dbReference>
<sequence>MSMKKQMLVATTLSMLAISAGGMTNQVLAASKSDTFTYAISGDLESTNPIATSDRWGLTFDNIQYSPLFHVAEDGSYEPVLATSHDVSSDGKTITVNLRHGVKWSDGQPFTADDVVFTYQKLADKANGNSDNLYINNQPIQIEKVNDNQVKFVLPEKSASAVNNIMTDTFIIPKHVYDKTTDFSGSSLTPGNVGTGPYTLESYKQGQEVRFVRNAHYFGGQPKMKHVVLRILTDPNTTNIALKKGEVDASFVLPTQLKSLKSAHLKVTAYSENRVGYMGLNTHVQKLSNVKVRQAIFYALDKHEMNQAAYLNKAYYNTPVSFLPPKDKYATTDVQTYKTNDNKAKQLLHEAGVKNLTLNLGYDSSDAAQKIQANLIVAQLHKVGIKVNAEAADSTALSAAMHTKGQTKYDAFLDGYIMGLDPHQYTPLYASNGQANYWQYHRDELDKLFAKGDAEITEASRKATYKQLQQKIADAAIVYPIVDNKKILVINKDVKGANEAKNLPIYTFADWSKLSK</sequence>